<feature type="domain" description="DUF4232" evidence="2">
    <location>
        <begin position="76"/>
        <end position="197"/>
    </location>
</feature>
<feature type="region of interest" description="Disordered" evidence="1">
    <location>
        <begin position="32"/>
        <end position="75"/>
    </location>
</feature>
<dbReference type="AlphaFoldDB" id="A0AAQ2C673"/>
<protein>
    <submittedName>
        <fullName evidence="3">DUF4232 domain-containing protein</fullName>
    </submittedName>
</protein>
<name>A0AAQ2C673_9MICO</name>
<comment type="caution">
    <text evidence="3">The sequence shown here is derived from an EMBL/GenBank/DDBJ whole genome shotgun (WGS) entry which is preliminary data.</text>
</comment>
<dbReference type="InterPro" id="IPR025326">
    <property type="entry name" value="DUF4232"/>
</dbReference>
<keyword evidence="4" id="KW-1185">Reference proteome</keyword>
<dbReference type="RefSeq" id="WP_134365020.1">
    <property type="nucleotide sequence ID" value="NZ_SOFY01000049.1"/>
</dbReference>
<evidence type="ECO:0000256" key="1">
    <source>
        <dbReference type="SAM" id="MobiDB-lite"/>
    </source>
</evidence>
<dbReference type="EMBL" id="SOFY01000049">
    <property type="protein sequence ID" value="TFC46602.1"/>
    <property type="molecule type" value="Genomic_DNA"/>
</dbReference>
<dbReference type="PROSITE" id="PS51257">
    <property type="entry name" value="PROKAR_LIPOPROTEIN"/>
    <property type="match status" value="1"/>
</dbReference>
<feature type="compositionally biased region" description="Low complexity" evidence="1">
    <location>
        <begin position="41"/>
        <end position="65"/>
    </location>
</feature>
<accession>A0AAQ2C673</accession>
<reference evidence="3 4" key="1">
    <citation type="submission" date="2019-03" db="EMBL/GenBank/DDBJ databases">
        <title>Genomics of glacier-inhabiting Cryobacterium strains.</title>
        <authorList>
            <person name="Liu Q."/>
            <person name="Xin Y.-H."/>
        </authorList>
    </citation>
    <scope>NUCLEOTIDE SEQUENCE [LARGE SCALE GENOMIC DNA]</scope>
    <source>
        <strain evidence="4">TMT1-22</strain>
    </source>
</reference>
<organism evidence="3 4">
    <name type="scientific">Cryobacterium shii</name>
    <dbReference type="NCBI Taxonomy" id="1259235"/>
    <lineage>
        <taxon>Bacteria</taxon>
        <taxon>Bacillati</taxon>
        <taxon>Actinomycetota</taxon>
        <taxon>Actinomycetes</taxon>
        <taxon>Micrococcales</taxon>
        <taxon>Microbacteriaceae</taxon>
        <taxon>Cryobacterium</taxon>
    </lineage>
</organism>
<sequence>MTGMRSLGRVQATWLECAAVVLVLAGCAAPARGPVGGSQSPRSTTAATPTATTTPTASAAPTATPTTPPRAEPGVCTRDHLALSLQARPHDSGMSSFYWDLRLTNTGSVECSVQGYPVVTLIDSNSGETIGAVSGVEESTVSVVPVAPGASAYSLLHLTQAGAHPDCAIVPVTALAVTLPEWDAAERVATPNPIEGCSDDSTVLVRTRPLAPAPVSF</sequence>
<evidence type="ECO:0000313" key="3">
    <source>
        <dbReference type="EMBL" id="TFC46602.1"/>
    </source>
</evidence>
<evidence type="ECO:0000259" key="2">
    <source>
        <dbReference type="Pfam" id="PF14016"/>
    </source>
</evidence>
<gene>
    <name evidence="3" type="ORF">E3O49_09290</name>
</gene>
<proteinExistence type="predicted"/>
<evidence type="ECO:0000313" key="4">
    <source>
        <dbReference type="Proteomes" id="UP000297403"/>
    </source>
</evidence>
<dbReference type="Proteomes" id="UP000297403">
    <property type="component" value="Unassembled WGS sequence"/>
</dbReference>
<dbReference type="Pfam" id="PF14016">
    <property type="entry name" value="DUF4232"/>
    <property type="match status" value="1"/>
</dbReference>